<feature type="compositionally biased region" description="Polar residues" evidence="1">
    <location>
        <begin position="1"/>
        <end position="20"/>
    </location>
</feature>
<reference evidence="2 3" key="1">
    <citation type="journal article" date="2012" name="Stand. Genomic Sci.">
        <title>Complete genome sequence of the melanogenic marine bacterium Marinomonas mediterranea type strain (MMB-1(T)).</title>
        <authorList>
            <person name="Lucas-Elio P."/>
            <person name="Goodwin L."/>
            <person name="Woyke T."/>
            <person name="Pitluck S."/>
            <person name="Nolan M."/>
            <person name="Kyrpides N.C."/>
            <person name="Detter J.C."/>
            <person name="Copeland A."/>
            <person name="Teshima H."/>
            <person name="Bruce D."/>
            <person name="Detter C."/>
            <person name="Tapia R."/>
            <person name="Han S."/>
            <person name="Land M.L."/>
            <person name="Ivanova N."/>
            <person name="Mikhailova N."/>
            <person name="Johnston A.W."/>
            <person name="Sanchez-Amat A."/>
        </authorList>
    </citation>
    <scope>NUCLEOTIDE SEQUENCE [LARGE SCALE GENOMIC DNA]</scope>
    <source>
        <strain evidence="3">ATCC 700492 / JCM 21426 / NBRC 103028 / MMB-1</strain>
    </source>
</reference>
<protein>
    <submittedName>
        <fullName evidence="2">Type III effector HopT1-1</fullName>
    </submittedName>
</protein>
<dbReference type="eggNOG" id="ENOG5032W5R">
    <property type="taxonomic scope" value="Bacteria"/>
</dbReference>
<feature type="compositionally biased region" description="Polar residues" evidence="1">
    <location>
        <begin position="28"/>
        <end position="42"/>
    </location>
</feature>
<name>F2JYU5_MARM1</name>
<evidence type="ECO:0000313" key="2">
    <source>
        <dbReference type="EMBL" id="ADZ89720.1"/>
    </source>
</evidence>
<evidence type="ECO:0000313" key="3">
    <source>
        <dbReference type="Proteomes" id="UP000001062"/>
    </source>
</evidence>
<proteinExistence type="predicted"/>
<evidence type="ECO:0000256" key="1">
    <source>
        <dbReference type="SAM" id="MobiDB-lite"/>
    </source>
</evidence>
<dbReference type="AlphaFoldDB" id="F2JYU5"/>
<organism evidence="2 3">
    <name type="scientific">Marinomonas mediterranea (strain ATCC 700492 / JCM 21426 / NBRC 103028 / MMB-1)</name>
    <dbReference type="NCBI Taxonomy" id="717774"/>
    <lineage>
        <taxon>Bacteria</taxon>
        <taxon>Pseudomonadati</taxon>
        <taxon>Pseudomonadota</taxon>
        <taxon>Gammaproteobacteria</taxon>
        <taxon>Oceanospirillales</taxon>
        <taxon>Oceanospirillaceae</taxon>
        <taxon>Marinomonas</taxon>
    </lineage>
</organism>
<keyword evidence="3" id="KW-1185">Reference proteome</keyword>
<gene>
    <name evidence="2" type="ordered locus">Marme_0421</name>
</gene>
<dbReference type="PATRIC" id="fig|717774.3.peg.432"/>
<dbReference type="HOGENOM" id="CLU_729310_0_0_6"/>
<dbReference type="STRING" id="717774.Marme_0421"/>
<sequence length="389" mass="42335">MVNISTSHSQSIAQLSPLSQEKTDNEAVSKSQTSSKNQTNTLQKNEKIEAALGDYIANHPAAKATMNALVNGAVKTFTKAHGEHKGWAEVMQAAARPGDSNRNGNGVLSARFDVIGSVGWNGPAIKSTLKSGSLREQGTLFLNLILSKNFQSLLKNSASNESLKPALAETFNTKLAHEKQDSLFKMTGWAAQTNHSREQVAKAHLAPAGALISEGKISQRELAFHRHNAVNQSGNQDKVGFNIPPPSTDELKVLRGYGKDIWKIKPDSDFAQKADQHQKPVIAGPSGSAARFMAVAKLLEPHCQAQLGVSDERSLTELTRFACYAYFLQDSHHSMLEINLGAAEQGLDEQWDDSLYNEMFSQPIQGKGFEVNTDMLSAVVNDLNKGDRQ</sequence>
<dbReference type="Proteomes" id="UP000001062">
    <property type="component" value="Chromosome"/>
</dbReference>
<dbReference type="RefSeq" id="WP_013659626.1">
    <property type="nucleotide sequence ID" value="NC_015276.1"/>
</dbReference>
<dbReference type="EMBL" id="CP002583">
    <property type="protein sequence ID" value="ADZ89720.1"/>
    <property type="molecule type" value="Genomic_DNA"/>
</dbReference>
<dbReference type="KEGG" id="mme:Marme_0421"/>
<feature type="region of interest" description="Disordered" evidence="1">
    <location>
        <begin position="1"/>
        <end position="42"/>
    </location>
</feature>
<accession>F2JYU5</accession>